<gene>
    <name evidence="3" type="ORF">MITSMUL_04364</name>
</gene>
<dbReference type="HOGENOM" id="CLU_1488072_0_0_9"/>
<dbReference type="GeneID" id="93481404"/>
<reference evidence="3" key="1">
    <citation type="submission" date="2009-09" db="EMBL/GenBank/DDBJ databases">
        <authorList>
            <person name="Weinstock G."/>
            <person name="Sodergren E."/>
            <person name="Clifton S."/>
            <person name="Fulton L."/>
            <person name="Fulton B."/>
            <person name="Courtney L."/>
            <person name="Fronick C."/>
            <person name="Harrison M."/>
            <person name="Strong C."/>
            <person name="Farmer C."/>
            <person name="Delahaunty K."/>
            <person name="Markovic C."/>
            <person name="Hall O."/>
            <person name="Minx P."/>
            <person name="Tomlinson C."/>
            <person name="Mitreva M."/>
            <person name="Nelson J."/>
            <person name="Hou S."/>
            <person name="Wollam A."/>
            <person name="Pepin K.H."/>
            <person name="Johnson M."/>
            <person name="Bhonagiri V."/>
            <person name="Nash W.E."/>
            <person name="Warren W."/>
            <person name="Chinwalla A."/>
            <person name="Mardis E.R."/>
            <person name="Wilson R.K."/>
        </authorList>
    </citation>
    <scope>NUCLEOTIDE SEQUENCE [LARGE SCALE GENOMIC DNA]</scope>
    <source>
        <strain evidence="3">DSM 20544</strain>
    </source>
</reference>
<dbReference type="AlphaFoldDB" id="C9KMC8"/>
<evidence type="ECO:0000256" key="1">
    <source>
        <dbReference type="SAM" id="MobiDB-lite"/>
    </source>
</evidence>
<accession>C9KMC8</accession>
<organism evidence="3 4">
    <name type="scientific">Mitsuokella multacida DSM 20544</name>
    <dbReference type="NCBI Taxonomy" id="500635"/>
    <lineage>
        <taxon>Bacteria</taxon>
        <taxon>Bacillati</taxon>
        <taxon>Bacillota</taxon>
        <taxon>Negativicutes</taxon>
        <taxon>Selenomonadales</taxon>
        <taxon>Selenomonadaceae</taxon>
        <taxon>Mitsuokella</taxon>
    </lineage>
</organism>
<dbReference type="eggNOG" id="ENOG50336R8">
    <property type="taxonomic scope" value="Bacteria"/>
</dbReference>
<dbReference type="EMBL" id="ABWK02000014">
    <property type="protein sequence ID" value="EEX68835.1"/>
    <property type="molecule type" value="Genomic_DNA"/>
</dbReference>
<keyword evidence="4" id="KW-1185">Reference proteome</keyword>
<evidence type="ECO:0000313" key="3">
    <source>
        <dbReference type="EMBL" id="EEX68835.1"/>
    </source>
</evidence>
<evidence type="ECO:0000313" key="4">
    <source>
        <dbReference type="Proteomes" id="UP000003671"/>
    </source>
</evidence>
<feature type="region of interest" description="Disordered" evidence="1">
    <location>
        <begin position="108"/>
        <end position="196"/>
    </location>
</feature>
<keyword evidence="2" id="KW-1133">Transmembrane helix</keyword>
<sequence length="196" mass="20861">MKDRNQKQRRHIRAARQWLGEAETSLAENHRVRGELKVMLAKAELARVEGTPGHRFVKRWSMRLMPALVALVIAGGGYALWQSRTAVYTAAPAPVRAQVDAVDAVEDAAEPQEAPAVQVTTATSAPEAEPAAVAPPQQMSEAEAPAKVTAAASPQAAPQETAPAAAEPHAVVQSAPKVPDDGMQKLMQTAGKTLRR</sequence>
<name>C9KMC8_9FIRM</name>
<comment type="caution">
    <text evidence="3">The sequence shown here is derived from an EMBL/GenBank/DDBJ whole genome shotgun (WGS) entry which is preliminary data.</text>
</comment>
<evidence type="ECO:0000256" key="2">
    <source>
        <dbReference type="SAM" id="Phobius"/>
    </source>
</evidence>
<dbReference type="PATRIC" id="fig|500635.8.peg.697"/>
<feature type="transmembrane region" description="Helical" evidence="2">
    <location>
        <begin position="64"/>
        <end position="81"/>
    </location>
</feature>
<feature type="compositionally biased region" description="Polar residues" evidence="1">
    <location>
        <begin position="186"/>
        <end position="196"/>
    </location>
</feature>
<feature type="compositionally biased region" description="Low complexity" evidence="1">
    <location>
        <begin position="111"/>
        <end position="171"/>
    </location>
</feature>
<protein>
    <submittedName>
        <fullName evidence="3">Uncharacterized protein</fullName>
    </submittedName>
</protein>
<dbReference type="Proteomes" id="UP000003671">
    <property type="component" value="Unassembled WGS sequence"/>
</dbReference>
<keyword evidence="2" id="KW-0812">Transmembrane</keyword>
<dbReference type="RefSeq" id="WP_005840966.1">
    <property type="nucleotide sequence ID" value="NZ_GG697141.2"/>
</dbReference>
<keyword evidence="2" id="KW-0472">Membrane</keyword>
<dbReference type="STRING" id="500635.MITSMUL_04364"/>
<proteinExistence type="predicted"/>